<name>A0ABQ6KA25_9MICO</name>
<organism evidence="1 2">
    <name type="scientific">Pseudolysinimonas kribbensis</name>
    <dbReference type="NCBI Taxonomy" id="433641"/>
    <lineage>
        <taxon>Bacteria</taxon>
        <taxon>Bacillati</taxon>
        <taxon>Actinomycetota</taxon>
        <taxon>Actinomycetes</taxon>
        <taxon>Micrococcales</taxon>
        <taxon>Microbacteriaceae</taxon>
        <taxon>Pseudolysinimonas</taxon>
    </lineage>
</organism>
<comment type="caution">
    <text evidence="1">The sequence shown here is derived from an EMBL/GenBank/DDBJ whole genome shotgun (WGS) entry which is preliminary data.</text>
</comment>
<accession>A0ABQ6KA25</accession>
<sequence length="136" mass="14573">MLWPSGMLALPDGVDLVDVDLVTRDAAGQLVLGQLRDPAGVPLLAAERLADERVDESERDLGRVLPGADRDEVRVVVLAGQQRRVVIPDQRGPGSRTLFAAICSPLPEPPNTTPSASTPDRWSWTTASAVLMQKLG</sequence>
<dbReference type="Proteomes" id="UP001157034">
    <property type="component" value="Unassembled WGS sequence"/>
</dbReference>
<evidence type="ECO:0000313" key="2">
    <source>
        <dbReference type="Proteomes" id="UP001157034"/>
    </source>
</evidence>
<dbReference type="EMBL" id="BSVB01000001">
    <property type="protein sequence ID" value="GMA96440.1"/>
    <property type="molecule type" value="Genomic_DNA"/>
</dbReference>
<evidence type="ECO:0000313" key="1">
    <source>
        <dbReference type="EMBL" id="GMA96440.1"/>
    </source>
</evidence>
<proteinExistence type="predicted"/>
<keyword evidence="2" id="KW-1185">Reference proteome</keyword>
<protein>
    <submittedName>
        <fullName evidence="1">Uncharacterized protein</fullName>
    </submittedName>
</protein>
<reference evidence="2" key="1">
    <citation type="journal article" date="2019" name="Int. J. Syst. Evol. Microbiol.">
        <title>The Global Catalogue of Microorganisms (GCM) 10K type strain sequencing project: providing services to taxonomists for standard genome sequencing and annotation.</title>
        <authorList>
            <consortium name="The Broad Institute Genomics Platform"/>
            <consortium name="The Broad Institute Genome Sequencing Center for Infectious Disease"/>
            <person name="Wu L."/>
            <person name="Ma J."/>
        </authorList>
    </citation>
    <scope>NUCLEOTIDE SEQUENCE [LARGE SCALE GENOMIC DNA]</scope>
    <source>
        <strain evidence="2">NBRC 108894</strain>
    </source>
</reference>
<gene>
    <name evidence="1" type="ORF">GCM10025881_32640</name>
</gene>